<dbReference type="InterPro" id="IPR018028">
    <property type="entry name" value="Catalase"/>
</dbReference>
<comment type="caution">
    <text evidence="9">The sequence shown here is derived from an EMBL/GenBank/DDBJ whole genome shotgun (WGS) entry which is preliminary data.</text>
</comment>
<proteinExistence type="inferred from homology"/>
<gene>
    <name evidence="9" type="ORF">AFUS01_LOCUS15580</name>
</gene>
<dbReference type="PANTHER" id="PTHR11465:SF9">
    <property type="entry name" value="CATALASE"/>
    <property type="match status" value="1"/>
</dbReference>
<evidence type="ECO:0000313" key="9">
    <source>
        <dbReference type="EMBL" id="CAG7726687.1"/>
    </source>
</evidence>
<dbReference type="GO" id="GO:0046872">
    <property type="term" value="F:metal ion binding"/>
    <property type="evidence" value="ECO:0007669"/>
    <property type="project" value="UniProtKB-KW"/>
</dbReference>
<evidence type="ECO:0000256" key="1">
    <source>
        <dbReference type="ARBA" id="ARBA00005329"/>
    </source>
</evidence>
<dbReference type="GO" id="GO:0005777">
    <property type="term" value="C:peroxisome"/>
    <property type="evidence" value="ECO:0007669"/>
    <property type="project" value="TreeGrafter"/>
</dbReference>
<organism evidence="9 10">
    <name type="scientific">Allacma fusca</name>
    <dbReference type="NCBI Taxonomy" id="39272"/>
    <lineage>
        <taxon>Eukaryota</taxon>
        <taxon>Metazoa</taxon>
        <taxon>Ecdysozoa</taxon>
        <taxon>Arthropoda</taxon>
        <taxon>Hexapoda</taxon>
        <taxon>Collembola</taxon>
        <taxon>Symphypleona</taxon>
        <taxon>Sminthuridae</taxon>
        <taxon>Allacma</taxon>
    </lineage>
</organism>
<protein>
    <recommendedName>
        <fullName evidence="8">Catalase core domain-containing protein</fullName>
    </recommendedName>
</protein>
<dbReference type="SMART" id="SM01060">
    <property type="entry name" value="Catalase"/>
    <property type="match status" value="1"/>
</dbReference>
<keyword evidence="2" id="KW-0575">Peroxidase</keyword>
<dbReference type="InterPro" id="IPR010582">
    <property type="entry name" value="Catalase_immune_responsive"/>
</dbReference>
<keyword evidence="7" id="KW-0376">Hydrogen peroxide</keyword>
<keyword evidence="4" id="KW-0479">Metal-binding</keyword>
<dbReference type="InterPro" id="IPR002226">
    <property type="entry name" value="Catalase_haem_BS"/>
</dbReference>
<dbReference type="Pfam" id="PF00199">
    <property type="entry name" value="Catalase"/>
    <property type="match status" value="1"/>
</dbReference>
<dbReference type="OrthoDB" id="6880011at2759"/>
<dbReference type="PANTHER" id="PTHR11465">
    <property type="entry name" value="CATALASE"/>
    <property type="match status" value="1"/>
</dbReference>
<dbReference type="GO" id="GO:0042542">
    <property type="term" value="P:response to hydrogen peroxide"/>
    <property type="evidence" value="ECO:0007669"/>
    <property type="project" value="TreeGrafter"/>
</dbReference>
<evidence type="ECO:0000256" key="5">
    <source>
        <dbReference type="ARBA" id="ARBA00023002"/>
    </source>
</evidence>
<keyword evidence="10" id="KW-1185">Reference proteome</keyword>
<dbReference type="PROSITE" id="PS51402">
    <property type="entry name" value="CATALASE_3"/>
    <property type="match status" value="1"/>
</dbReference>
<dbReference type="EMBL" id="CAJVCH010138644">
    <property type="protein sequence ID" value="CAG7726687.1"/>
    <property type="molecule type" value="Genomic_DNA"/>
</dbReference>
<name>A0A8J2JUM5_9HEXA</name>
<accession>A0A8J2JUM5</accession>
<keyword evidence="3" id="KW-0349">Heme</keyword>
<evidence type="ECO:0000256" key="3">
    <source>
        <dbReference type="ARBA" id="ARBA00022617"/>
    </source>
</evidence>
<feature type="domain" description="Catalase core" evidence="8">
    <location>
        <begin position="1"/>
        <end position="126"/>
    </location>
</feature>
<dbReference type="GO" id="GO:0004096">
    <property type="term" value="F:catalase activity"/>
    <property type="evidence" value="ECO:0007669"/>
    <property type="project" value="UniProtKB-EC"/>
</dbReference>
<keyword evidence="5" id="KW-0560">Oxidoreductase</keyword>
<evidence type="ECO:0000313" key="10">
    <source>
        <dbReference type="Proteomes" id="UP000708208"/>
    </source>
</evidence>
<dbReference type="GO" id="GO:0020037">
    <property type="term" value="F:heme binding"/>
    <property type="evidence" value="ECO:0007669"/>
    <property type="project" value="InterPro"/>
</dbReference>
<dbReference type="Proteomes" id="UP000708208">
    <property type="component" value="Unassembled WGS sequence"/>
</dbReference>
<sequence length="215" mass="24428">TPEEAKSYRWNPFDATKVWLQSDFPFIPVGKVIFNRNPNDHFSEVEMAAFDPSNLVPGIEMSPDPLLHGRAFAYLDTQRYRLGPNFQQFPVNRPKFQNSLDRDGACALNNGAGMPNYYPNSFDCSRVDTSAEESKYPLSGEVDRVDTRDDDNYSQPKIFLDGLSPPERARLITELSSDLANAIERIRNVVLIELAKIDPKLSNDVRMRIIQINTT</sequence>
<keyword evidence="6" id="KW-0408">Iron</keyword>
<dbReference type="InterPro" id="IPR011614">
    <property type="entry name" value="Catalase_core"/>
</dbReference>
<dbReference type="PROSITE" id="PS00437">
    <property type="entry name" value="CATALASE_1"/>
    <property type="match status" value="1"/>
</dbReference>
<evidence type="ECO:0000256" key="2">
    <source>
        <dbReference type="ARBA" id="ARBA00022559"/>
    </source>
</evidence>
<evidence type="ECO:0000256" key="4">
    <source>
        <dbReference type="ARBA" id="ARBA00022723"/>
    </source>
</evidence>
<dbReference type="Pfam" id="PF06628">
    <property type="entry name" value="Catalase-rel"/>
    <property type="match status" value="1"/>
</dbReference>
<dbReference type="GO" id="GO:0005739">
    <property type="term" value="C:mitochondrion"/>
    <property type="evidence" value="ECO:0007669"/>
    <property type="project" value="TreeGrafter"/>
</dbReference>
<feature type="non-terminal residue" evidence="9">
    <location>
        <position position="1"/>
    </location>
</feature>
<reference evidence="9" key="1">
    <citation type="submission" date="2021-06" db="EMBL/GenBank/DDBJ databases">
        <authorList>
            <person name="Hodson N. C."/>
            <person name="Mongue J. A."/>
            <person name="Jaron S. K."/>
        </authorList>
    </citation>
    <scope>NUCLEOTIDE SEQUENCE</scope>
</reference>
<evidence type="ECO:0000256" key="6">
    <source>
        <dbReference type="ARBA" id="ARBA00023004"/>
    </source>
</evidence>
<evidence type="ECO:0000256" key="7">
    <source>
        <dbReference type="ARBA" id="ARBA00023324"/>
    </source>
</evidence>
<dbReference type="GO" id="GO:0042744">
    <property type="term" value="P:hydrogen peroxide catabolic process"/>
    <property type="evidence" value="ECO:0007669"/>
    <property type="project" value="UniProtKB-KW"/>
</dbReference>
<comment type="similarity">
    <text evidence="1">Belongs to the catalase family.</text>
</comment>
<dbReference type="AlphaFoldDB" id="A0A8J2JUM5"/>
<evidence type="ECO:0000259" key="8">
    <source>
        <dbReference type="SMART" id="SM01060"/>
    </source>
</evidence>